<feature type="region of interest" description="Disordered" evidence="3">
    <location>
        <begin position="1"/>
        <end position="21"/>
    </location>
</feature>
<evidence type="ECO:0000313" key="6">
    <source>
        <dbReference type="Proteomes" id="UP000594638"/>
    </source>
</evidence>
<evidence type="ECO:0000313" key="5">
    <source>
        <dbReference type="EMBL" id="CAA2972013.1"/>
    </source>
</evidence>
<dbReference type="Pfam" id="PF15613">
    <property type="entry name" value="WSD"/>
    <property type="match status" value="1"/>
</dbReference>
<organism evidence="5 6">
    <name type="scientific">Olea europaea subsp. europaea</name>
    <dbReference type="NCBI Taxonomy" id="158383"/>
    <lineage>
        <taxon>Eukaryota</taxon>
        <taxon>Viridiplantae</taxon>
        <taxon>Streptophyta</taxon>
        <taxon>Embryophyta</taxon>
        <taxon>Tracheophyta</taxon>
        <taxon>Spermatophyta</taxon>
        <taxon>Magnoliopsida</taxon>
        <taxon>eudicotyledons</taxon>
        <taxon>Gunneridae</taxon>
        <taxon>Pentapetalae</taxon>
        <taxon>asterids</taxon>
        <taxon>lamiids</taxon>
        <taxon>Lamiales</taxon>
        <taxon>Oleaceae</taxon>
        <taxon>Oleeae</taxon>
        <taxon>Olea</taxon>
    </lineage>
</organism>
<evidence type="ECO:0000256" key="2">
    <source>
        <dbReference type="ARBA" id="ARBA00023242"/>
    </source>
</evidence>
<dbReference type="GO" id="GO:0006357">
    <property type="term" value="P:regulation of transcription by RNA polymerase II"/>
    <property type="evidence" value="ECO:0007669"/>
    <property type="project" value="InterPro"/>
</dbReference>
<comment type="subcellular location">
    <subcellularLocation>
        <location evidence="1">Nucleus</location>
    </subcellularLocation>
</comment>
<sequence>MANIKSNSNRQNSRKSNQECGIGMNFNGNSCKSKSMDKKRKRKLQHQLFTDEDDYRLRLQEVLYSPEHILTKIFRKDGPALGNEFDSLPSNAFLCNKKGPRKCHHTSEENLQVYERRKAACENSVPTLQHGMGKGLMTDTGAPAKKNGRSKGLISQKGAPVKKHGIGKGLMRVWQMTNTGGREFPSYGISRESLIQQKKNSYQQRQNILRKLSNKEQAKRKLPLRNRKVVYQKVEKRNCKEKCELALDRERCLENSEHFAMLIDDEELELRELQAGPNPLTCSAHFTTNGSHGCSLCKDLLAKFPPNTVTMRPPFYVQPWDSSPELVKKLFKVFHFLCTWAIKIDVRSFTLDEFAQAFHDKDSLLLGQVHVALLKLLLYDVEQDLSRGFLPHASKNRKFLALLHSVEVQDFVLGFWQKSLNLLTWTEILRQVLVAAGFGSKLGMAPKGALTKEVNLMAKYGLSSGTLKGELFSTLLTQGSSGMQVSELAKSSSIVELNLVDTTHDLENLIYSALSSDITLFEKISSSGYRLRINATTKEEEVCPSDCEDFGSVDEISAVSGGSNDADDSKSESMDSSPARVKQDHCKNKNNTLTVYNEIDESHPGEAWLLGLMEGEYSDLSIEEKLNALAALTDLLSAGSSIKTEDFLTPILNVECSPNINHYASGGKIKRSTVKQCKPGLIVGGGRQMASNNDVSTSEQPIDSLVPMSKIGSKGKDGNMRKDAKEMKTEEYLHPMQSIFLGSDRRYNRYWIFLGPCDEFDPGHKRIYFESSEDGHWEVIDTREALCTLLLTLDCRGAREARLLASLEKQRAFLCQAMSSMPNAGRIRQLTIFDQSEPNTSREDSSSPVSDVDNQLSLCEMQNDLPSSTVAIVPEVGKKGEPKDQWSCSQAFDLWIWNSFYLELNSVKNGKRSYSDSLRRCEHCHDLYWRDEKHCVVCHTTFELDFDLEERYAVHSAICQDSTNINKVHKQRVLSSQLQALKAAIYAIETVLPDDAFLGPWKRSAHNLWVNRLRRTSSLAEFLQVLADFISAINEDWFYQLNDDLSPNDLLDQIFTSFPSMPQTSSAVALWLVKLDLLVAPYIKRAQAKNKSRYVN</sequence>
<evidence type="ECO:0000256" key="1">
    <source>
        <dbReference type="ARBA" id="ARBA00004123"/>
    </source>
</evidence>
<dbReference type="AlphaFoldDB" id="A0A8S0R0M4"/>
<evidence type="ECO:0000256" key="3">
    <source>
        <dbReference type="SAM" id="MobiDB-lite"/>
    </source>
</evidence>
<evidence type="ECO:0000259" key="4">
    <source>
        <dbReference type="PROSITE" id="PS50827"/>
    </source>
</evidence>
<feature type="domain" description="DDT" evidence="4">
    <location>
        <begin position="324"/>
        <end position="383"/>
    </location>
</feature>
<dbReference type="GO" id="GO:0005634">
    <property type="term" value="C:nucleus"/>
    <property type="evidence" value="ECO:0007669"/>
    <property type="project" value="UniProtKB-SubCell"/>
</dbReference>
<dbReference type="InterPro" id="IPR028941">
    <property type="entry name" value="WHIM2_dom"/>
</dbReference>
<dbReference type="Proteomes" id="UP000594638">
    <property type="component" value="Unassembled WGS sequence"/>
</dbReference>
<keyword evidence="6" id="KW-1185">Reference proteome</keyword>
<name>A0A8S0R0M4_OLEEU</name>
<dbReference type="Gramene" id="OE9A008757T1">
    <property type="protein sequence ID" value="OE9A008757C1"/>
    <property type="gene ID" value="OE9A008757"/>
</dbReference>
<dbReference type="InterPro" id="IPR028942">
    <property type="entry name" value="WHIM1_dom"/>
</dbReference>
<dbReference type="OrthoDB" id="6159439at2759"/>
<proteinExistence type="predicted"/>
<keyword evidence="2" id="KW-0539">Nucleus</keyword>
<dbReference type="InterPro" id="IPR044977">
    <property type="entry name" value="RLT1-3"/>
</dbReference>
<comment type="caution">
    <text evidence="5">The sequence shown here is derived from an EMBL/GenBank/DDBJ whole genome shotgun (WGS) entry which is preliminary data.</text>
</comment>
<reference evidence="5 6" key="1">
    <citation type="submission" date="2019-12" db="EMBL/GenBank/DDBJ databases">
        <authorList>
            <person name="Alioto T."/>
            <person name="Alioto T."/>
            <person name="Gomez Garrido J."/>
        </authorList>
    </citation>
    <scope>NUCLEOTIDE SEQUENCE [LARGE SCALE GENOMIC DNA]</scope>
</reference>
<dbReference type="EMBL" id="CACTIH010002034">
    <property type="protein sequence ID" value="CAA2972013.1"/>
    <property type="molecule type" value="Genomic_DNA"/>
</dbReference>
<dbReference type="PROSITE" id="PS50827">
    <property type="entry name" value="DDT"/>
    <property type="match status" value="1"/>
</dbReference>
<dbReference type="PANTHER" id="PTHR36968:SF8">
    <property type="entry name" value="HOMEOBOX-DDT DOMAIN PROTEIN RLT3 ISOFORM X1"/>
    <property type="match status" value="1"/>
</dbReference>
<dbReference type="SMART" id="SM00571">
    <property type="entry name" value="DDT"/>
    <property type="match status" value="1"/>
</dbReference>
<dbReference type="Pfam" id="PF15612">
    <property type="entry name" value="WHIM1"/>
    <property type="match status" value="1"/>
</dbReference>
<dbReference type="InterPro" id="IPR018501">
    <property type="entry name" value="DDT_dom"/>
</dbReference>
<feature type="region of interest" description="Disordered" evidence="3">
    <location>
        <begin position="131"/>
        <end position="161"/>
    </location>
</feature>
<feature type="compositionally biased region" description="Low complexity" evidence="3">
    <location>
        <begin position="1"/>
        <end position="15"/>
    </location>
</feature>
<accession>A0A8S0R0M4</accession>
<feature type="region of interest" description="Disordered" evidence="3">
    <location>
        <begin position="558"/>
        <end position="583"/>
    </location>
</feature>
<protein>
    <recommendedName>
        <fullName evidence="4">DDT domain-containing protein</fullName>
    </recommendedName>
</protein>
<dbReference type="PANTHER" id="PTHR36968">
    <property type="entry name" value="HOMEOBOX-DDT DOMAIN PROTEIN RLT2"/>
    <property type="match status" value="1"/>
</dbReference>
<gene>
    <name evidence="5" type="ORF">OLEA9_A008757</name>
</gene>
<dbReference type="Pfam" id="PF02791">
    <property type="entry name" value="DDT"/>
    <property type="match status" value="1"/>
</dbReference>